<dbReference type="RefSeq" id="WP_199537263.1">
    <property type="nucleotide sequence ID" value="NZ_POUA01000274.1"/>
</dbReference>
<proteinExistence type="predicted"/>
<feature type="non-terminal residue" evidence="1">
    <location>
        <position position="218"/>
    </location>
</feature>
<comment type="caution">
    <text evidence="1">The sequence shown here is derived from an EMBL/GenBank/DDBJ whole genome shotgun (WGS) entry which is preliminary data.</text>
</comment>
<evidence type="ECO:0000313" key="1">
    <source>
        <dbReference type="EMBL" id="PZG35284.1"/>
    </source>
</evidence>
<evidence type="ECO:0008006" key="3">
    <source>
        <dbReference type="Google" id="ProtNLM"/>
    </source>
</evidence>
<reference evidence="1 2" key="1">
    <citation type="submission" date="2018-01" db="EMBL/GenBank/DDBJ databases">
        <title>Draft genome sequence of Sphaerisporangium sp. 7K107.</title>
        <authorList>
            <person name="Sahin N."/>
            <person name="Saygin H."/>
            <person name="Ay H."/>
        </authorList>
    </citation>
    <scope>NUCLEOTIDE SEQUENCE [LARGE SCALE GENOMIC DNA]</scope>
    <source>
        <strain evidence="1 2">7K107</strain>
    </source>
</reference>
<evidence type="ECO:0000313" key="2">
    <source>
        <dbReference type="Proteomes" id="UP000248544"/>
    </source>
</evidence>
<sequence length="218" mass="23377">MIWERLSQGRTWLSQGAWRWARREFAGALEAAVGERERAQAAEGVAAAAWWLDDDAEMAERYEQAYRSYRAVGDVRGAARSAAWLGNGALQLHGRHAVAQGWFRQGRRLLQGVSPGKEGALLTLFEGVAARLRGDGETAIKHAEEVVAAARGLGSSDLEVQGMALSGVARVDRGEVGEGMRLLDEAAGAALAGETEAGSAWIPGCYLLQSCVQARDWG</sequence>
<protein>
    <recommendedName>
        <fullName evidence="3">MalT-like TPR region domain-containing protein</fullName>
    </recommendedName>
</protein>
<dbReference type="Proteomes" id="UP000248544">
    <property type="component" value="Unassembled WGS sequence"/>
</dbReference>
<dbReference type="EMBL" id="POUA01000274">
    <property type="protein sequence ID" value="PZG35284.1"/>
    <property type="molecule type" value="Genomic_DNA"/>
</dbReference>
<dbReference type="Gene3D" id="1.25.40.10">
    <property type="entry name" value="Tetratricopeptide repeat domain"/>
    <property type="match status" value="1"/>
</dbReference>
<dbReference type="InterPro" id="IPR011990">
    <property type="entry name" value="TPR-like_helical_dom_sf"/>
</dbReference>
<organism evidence="1 2">
    <name type="scientific">Spongiactinospora gelatinilytica</name>
    <dbReference type="NCBI Taxonomy" id="2666298"/>
    <lineage>
        <taxon>Bacteria</taxon>
        <taxon>Bacillati</taxon>
        <taxon>Actinomycetota</taxon>
        <taxon>Actinomycetes</taxon>
        <taxon>Streptosporangiales</taxon>
        <taxon>Streptosporangiaceae</taxon>
        <taxon>Spongiactinospora</taxon>
    </lineage>
</organism>
<name>A0A2W2H893_9ACTN</name>
<gene>
    <name evidence="1" type="ORF">C1I98_27605</name>
</gene>
<accession>A0A2W2H893</accession>
<keyword evidence="2" id="KW-1185">Reference proteome</keyword>
<dbReference type="AlphaFoldDB" id="A0A2W2H893"/>